<dbReference type="InterPro" id="IPR029069">
    <property type="entry name" value="HotDog_dom_sf"/>
</dbReference>
<dbReference type="InterPro" id="IPR006684">
    <property type="entry name" value="YbgC/YbaW"/>
</dbReference>
<keyword evidence="5" id="KW-1185">Reference proteome</keyword>
<dbReference type="RefSeq" id="WP_046430350.1">
    <property type="nucleotide sequence ID" value="NZ_AP025560.1"/>
</dbReference>
<protein>
    <submittedName>
        <fullName evidence="3">YbgC/FadM family acyl-CoA thioesterase</fullName>
        <ecNumber evidence="3">3.1.2.-</ecNumber>
    </submittedName>
</protein>
<dbReference type="EMBL" id="WNBW01000010">
    <property type="protein sequence ID" value="MTU04679.1"/>
    <property type="molecule type" value="Genomic_DNA"/>
</dbReference>
<reference evidence="5 6" key="1">
    <citation type="journal article" date="2019" name="Nat. Med.">
        <title>A library of human gut bacterial isolates paired with longitudinal multiomics data enables mechanistic microbiome research.</title>
        <authorList>
            <person name="Poyet M."/>
            <person name="Groussin M."/>
            <person name="Gibbons S.M."/>
            <person name="Avila-Pacheco J."/>
            <person name="Jiang X."/>
            <person name="Kearney S.M."/>
            <person name="Perrotta A.R."/>
            <person name="Berdy B."/>
            <person name="Zhao S."/>
            <person name="Lieberman T.D."/>
            <person name="Swanson P.K."/>
            <person name="Smith M."/>
            <person name="Roesemann S."/>
            <person name="Alexander J.E."/>
            <person name="Rich S.A."/>
            <person name="Livny J."/>
            <person name="Vlamakis H."/>
            <person name="Clish C."/>
            <person name="Bullock K."/>
            <person name="Deik A."/>
            <person name="Scott J."/>
            <person name="Pierce K.A."/>
            <person name="Xavier R.J."/>
            <person name="Alm E.J."/>
        </authorList>
    </citation>
    <scope>NUCLEOTIDE SEQUENCE [LARGE SCALE GENOMIC DNA]</scope>
    <source>
        <strain evidence="3 6">BIOML-A13</strain>
        <strain evidence="4 5">BIOML-A3</strain>
    </source>
</reference>
<dbReference type="EMBL" id="WNBM01000008">
    <property type="protein sequence ID" value="MTT76480.1"/>
    <property type="molecule type" value="Genomic_DNA"/>
</dbReference>
<keyword evidence="2 3" id="KW-0378">Hydrolase</keyword>
<evidence type="ECO:0000313" key="6">
    <source>
        <dbReference type="Proteomes" id="UP000484547"/>
    </source>
</evidence>
<dbReference type="Gene3D" id="3.10.129.10">
    <property type="entry name" value="Hotdog Thioesterase"/>
    <property type="match status" value="1"/>
</dbReference>
<dbReference type="EC" id="3.1.2.-" evidence="3"/>
<evidence type="ECO:0000313" key="3">
    <source>
        <dbReference type="EMBL" id="MTT76480.1"/>
    </source>
</evidence>
<dbReference type="PROSITE" id="PS01328">
    <property type="entry name" value="4HBCOA_THIOESTERASE"/>
    <property type="match status" value="1"/>
</dbReference>
<dbReference type="InterPro" id="IPR008272">
    <property type="entry name" value="HB-CoA_thioesterase_AS"/>
</dbReference>
<dbReference type="SUPFAM" id="SSF54637">
    <property type="entry name" value="Thioesterase/thiol ester dehydrase-isomerase"/>
    <property type="match status" value="1"/>
</dbReference>
<sequence>MIAIRDRVRFVETDMMGVVHHANYLRWFEMGRVAYLRAAGVELLDLMAHGVIFPITEVHVKYKNSCTFDDEFEVQTIMIEFSRAKMDFAYKVIRLADGVVLVEGRTRNLFTNQQGKIIRLDACYFDKINALFQQETAKE</sequence>
<dbReference type="CDD" id="cd00586">
    <property type="entry name" value="4HBT"/>
    <property type="match status" value="1"/>
</dbReference>
<dbReference type="PANTHER" id="PTHR31793">
    <property type="entry name" value="4-HYDROXYBENZOYL-COA THIOESTERASE FAMILY MEMBER"/>
    <property type="match status" value="1"/>
</dbReference>
<dbReference type="GO" id="GO:0047617">
    <property type="term" value="F:fatty acyl-CoA hydrolase activity"/>
    <property type="evidence" value="ECO:0007669"/>
    <property type="project" value="TreeGrafter"/>
</dbReference>
<comment type="similarity">
    <text evidence="1">Belongs to the 4-hydroxybenzoyl-CoA thioesterase family.</text>
</comment>
<dbReference type="Proteomes" id="UP000484547">
    <property type="component" value="Unassembled WGS sequence"/>
</dbReference>
<evidence type="ECO:0000313" key="4">
    <source>
        <dbReference type="EMBL" id="MTU04679.1"/>
    </source>
</evidence>
<gene>
    <name evidence="3" type="ORF">GMD11_09400</name>
    <name evidence="4" type="ORF">GMD18_09735</name>
</gene>
<evidence type="ECO:0000313" key="5">
    <source>
        <dbReference type="Proteomes" id="UP000443070"/>
    </source>
</evidence>
<organism evidence="3 6">
    <name type="scientific">Phascolarctobacterium faecium</name>
    <dbReference type="NCBI Taxonomy" id="33025"/>
    <lineage>
        <taxon>Bacteria</taxon>
        <taxon>Bacillati</taxon>
        <taxon>Bacillota</taxon>
        <taxon>Negativicutes</taxon>
        <taxon>Acidaminococcales</taxon>
        <taxon>Acidaminococcaceae</taxon>
        <taxon>Phascolarctobacterium</taxon>
    </lineage>
</organism>
<dbReference type="Proteomes" id="UP000443070">
    <property type="component" value="Unassembled WGS sequence"/>
</dbReference>
<evidence type="ECO:0000256" key="2">
    <source>
        <dbReference type="ARBA" id="ARBA00022801"/>
    </source>
</evidence>
<dbReference type="NCBIfam" id="TIGR00051">
    <property type="entry name" value="YbgC/FadM family acyl-CoA thioesterase"/>
    <property type="match status" value="1"/>
</dbReference>
<evidence type="ECO:0000256" key="1">
    <source>
        <dbReference type="ARBA" id="ARBA00005953"/>
    </source>
</evidence>
<comment type="caution">
    <text evidence="3">The sequence shown here is derived from an EMBL/GenBank/DDBJ whole genome shotgun (WGS) entry which is preliminary data.</text>
</comment>
<accession>A0A7X2XGT9</accession>
<dbReference type="Pfam" id="PF13279">
    <property type="entry name" value="4HBT_2"/>
    <property type="match status" value="1"/>
</dbReference>
<dbReference type="InterPro" id="IPR050563">
    <property type="entry name" value="4-hydroxybenzoyl-CoA_TE"/>
</dbReference>
<dbReference type="OrthoDB" id="9800856at2"/>
<name>A0A7X2XGT9_9FIRM</name>
<dbReference type="PANTHER" id="PTHR31793:SF27">
    <property type="entry name" value="NOVEL THIOESTERASE SUPERFAMILY DOMAIN AND SAPOSIN A-TYPE DOMAIN CONTAINING PROTEIN (0610012H03RIK)"/>
    <property type="match status" value="1"/>
</dbReference>
<dbReference type="AlphaFoldDB" id="A0A7X2XGT9"/>
<dbReference type="PIRSF" id="PIRSF003230">
    <property type="entry name" value="YbgC"/>
    <property type="match status" value="1"/>
</dbReference>
<proteinExistence type="inferred from homology"/>